<dbReference type="OrthoDB" id="9794626at2"/>
<evidence type="ECO:0000256" key="3">
    <source>
        <dbReference type="ARBA" id="ARBA00004663"/>
    </source>
</evidence>
<evidence type="ECO:0000256" key="1">
    <source>
        <dbReference type="ARBA" id="ARBA00001946"/>
    </source>
</evidence>
<keyword evidence="13 19" id="KW-0472">Membrane</keyword>
<dbReference type="AlphaFoldDB" id="A0A1H6WNI0"/>
<dbReference type="GO" id="GO:0051073">
    <property type="term" value="F:adenosylcobinamide-GDP ribazoletransferase activity"/>
    <property type="evidence" value="ECO:0007669"/>
    <property type="project" value="UniProtKB-UniRule"/>
</dbReference>
<proteinExistence type="inferred from homology"/>
<dbReference type="NCBIfam" id="NF001277">
    <property type="entry name" value="PRK00235.1-3"/>
    <property type="match status" value="1"/>
</dbReference>
<dbReference type="EMBL" id="FNXY01000005">
    <property type="protein sequence ID" value="SEJ18433.1"/>
    <property type="molecule type" value="Genomic_DNA"/>
</dbReference>
<keyword evidence="8 19" id="KW-0169">Cobalamin biosynthesis</keyword>
<dbReference type="PANTHER" id="PTHR34148:SF1">
    <property type="entry name" value="ADENOSYLCOBINAMIDE-GDP RIBAZOLETRANSFERASE"/>
    <property type="match status" value="1"/>
</dbReference>
<comment type="subcellular location">
    <subcellularLocation>
        <location evidence="2 19">Cell membrane</location>
        <topology evidence="2 19">Multi-pass membrane protein</topology>
    </subcellularLocation>
</comment>
<evidence type="ECO:0000256" key="6">
    <source>
        <dbReference type="ARBA" id="ARBA00015850"/>
    </source>
</evidence>
<feature type="transmembrane region" description="Helical" evidence="19">
    <location>
        <begin position="7"/>
        <end position="26"/>
    </location>
</feature>
<gene>
    <name evidence="19" type="primary">cobS</name>
    <name evidence="20" type="ORF">SAMN04487995_3659</name>
</gene>
<evidence type="ECO:0000256" key="2">
    <source>
        <dbReference type="ARBA" id="ARBA00004651"/>
    </source>
</evidence>
<evidence type="ECO:0000256" key="10">
    <source>
        <dbReference type="ARBA" id="ARBA00022692"/>
    </source>
</evidence>
<dbReference type="GO" id="GO:0008818">
    <property type="term" value="F:cobalamin 5'-phosphate synthase activity"/>
    <property type="evidence" value="ECO:0007669"/>
    <property type="project" value="UniProtKB-UniRule"/>
</dbReference>
<name>A0A1H6WNI0_9BACT</name>
<keyword evidence="11 19" id="KW-0460">Magnesium</keyword>
<comment type="catalytic activity">
    <reaction evidence="18 19">
        <text>alpha-ribazole 5'-phosphate + adenosylcob(III)inamide-GDP = adenosylcob(III)alamin 5'-phosphate + GMP + H(+)</text>
        <dbReference type="Rhea" id="RHEA:23560"/>
        <dbReference type="ChEBI" id="CHEBI:15378"/>
        <dbReference type="ChEBI" id="CHEBI:57918"/>
        <dbReference type="ChEBI" id="CHEBI:58115"/>
        <dbReference type="ChEBI" id="CHEBI:60487"/>
        <dbReference type="ChEBI" id="CHEBI:60493"/>
        <dbReference type="EC" id="2.7.8.26"/>
    </reaction>
</comment>
<keyword evidence="10 19" id="KW-0812">Transmembrane</keyword>
<dbReference type="STRING" id="408657.SAMN04487995_3659"/>
<dbReference type="Proteomes" id="UP000199532">
    <property type="component" value="Unassembled WGS sequence"/>
</dbReference>
<protein>
    <recommendedName>
        <fullName evidence="6 19">Adenosylcobinamide-GDP ribazoletransferase</fullName>
        <ecNumber evidence="5 19">2.7.8.26</ecNumber>
    </recommendedName>
    <alternativeName>
        <fullName evidence="16 19">Cobalamin synthase</fullName>
    </alternativeName>
    <alternativeName>
        <fullName evidence="15 19">Cobalamin-5'-phosphate synthase</fullName>
    </alternativeName>
</protein>
<feature type="transmembrane region" description="Helical" evidence="19">
    <location>
        <begin position="110"/>
        <end position="136"/>
    </location>
</feature>
<evidence type="ECO:0000256" key="8">
    <source>
        <dbReference type="ARBA" id="ARBA00022573"/>
    </source>
</evidence>
<comment type="cofactor">
    <cofactor evidence="1 19">
        <name>Mg(2+)</name>
        <dbReference type="ChEBI" id="CHEBI:18420"/>
    </cofactor>
</comment>
<evidence type="ECO:0000256" key="15">
    <source>
        <dbReference type="ARBA" id="ARBA00032605"/>
    </source>
</evidence>
<sequence length="263" mass="29319">MKQELRFFFTALQFYTRLPIPAWIGYSPEDMNKSTRYLPLIGWIVGFISGVFLLLGSFLIDLSTGIILSMISSILLTGAFHEDGFADACDGFGGGWTKEKILEIMKDSRVGTYAVVGLILLLGLKFSLLQALIPFIQNQPVLVLLTLISAHTLSRFMAVTMIFTHAYVRFTNDSKSKPVAEIGSKNTLLIAALFAIVPLLALSFLLNQPVLLLVVPFLYLIKIMLARYFTKWIGGYTGDCLGATQQVCEIGFYMFTAVLWKFI</sequence>
<dbReference type="HAMAP" id="MF_00719">
    <property type="entry name" value="CobS"/>
    <property type="match status" value="1"/>
</dbReference>
<evidence type="ECO:0000313" key="21">
    <source>
        <dbReference type="Proteomes" id="UP000199532"/>
    </source>
</evidence>
<comment type="pathway">
    <text evidence="3 19">Cofactor biosynthesis; adenosylcobalamin biosynthesis; adenosylcobalamin from cob(II)yrinate a,c-diamide: step 7/7.</text>
</comment>
<evidence type="ECO:0000256" key="5">
    <source>
        <dbReference type="ARBA" id="ARBA00013200"/>
    </source>
</evidence>
<reference evidence="20 21" key="1">
    <citation type="submission" date="2016-10" db="EMBL/GenBank/DDBJ databases">
        <authorList>
            <person name="de Groot N.N."/>
        </authorList>
    </citation>
    <scope>NUCLEOTIDE SEQUENCE [LARGE SCALE GENOMIC DNA]</scope>
    <source>
        <strain evidence="20 21">DSM 19938</strain>
    </source>
</reference>
<evidence type="ECO:0000256" key="18">
    <source>
        <dbReference type="ARBA" id="ARBA00049504"/>
    </source>
</evidence>
<feature type="transmembrane region" description="Helical" evidence="19">
    <location>
        <begin position="211"/>
        <end position="229"/>
    </location>
</feature>
<evidence type="ECO:0000256" key="11">
    <source>
        <dbReference type="ARBA" id="ARBA00022842"/>
    </source>
</evidence>
<dbReference type="EC" id="2.7.8.26" evidence="5 19"/>
<comment type="similarity">
    <text evidence="4 19">Belongs to the CobS family.</text>
</comment>
<dbReference type="UniPathway" id="UPA00148">
    <property type="reaction ID" value="UER00238"/>
</dbReference>
<keyword evidence="9 19" id="KW-0808">Transferase</keyword>
<keyword evidence="21" id="KW-1185">Reference proteome</keyword>
<evidence type="ECO:0000313" key="20">
    <source>
        <dbReference type="EMBL" id="SEJ18433.1"/>
    </source>
</evidence>
<organism evidence="20 21">
    <name type="scientific">Dyadobacter koreensis</name>
    <dbReference type="NCBI Taxonomy" id="408657"/>
    <lineage>
        <taxon>Bacteria</taxon>
        <taxon>Pseudomonadati</taxon>
        <taxon>Bacteroidota</taxon>
        <taxon>Cytophagia</taxon>
        <taxon>Cytophagales</taxon>
        <taxon>Spirosomataceae</taxon>
        <taxon>Dyadobacter</taxon>
    </lineage>
</organism>
<dbReference type="RefSeq" id="WP_090337591.1">
    <property type="nucleotide sequence ID" value="NZ_FNXY01000005.1"/>
</dbReference>
<evidence type="ECO:0000256" key="14">
    <source>
        <dbReference type="ARBA" id="ARBA00025228"/>
    </source>
</evidence>
<dbReference type="InterPro" id="IPR003805">
    <property type="entry name" value="CobS"/>
</dbReference>
<feature type="transmembrane region" description="Helical" evidence="19">
    <location>
        <begin position="38"/>
        <end position="60"/>
    </location>
</feature>
<evidence type="ECO:0000256" key="12">
    <source>
        <dbReference type="ARBA" id="ARBA00022989"/>
    </source>
</evidence>
<dbReference type="GO" id="GO:0005886">
    <property type="term" value="C:plasma membrane"/>
    <property type="evidence" value="ECO:0007669"/>
    <property type="project" value="UniProtKB-SubCell"/>
</dbReference>
<comment type="catalytic activity">
    <reaction evidence="17 19">
        <text>alpha-ribazole + adenosylcob(III)inamide-GDP = adenosylcob(III)alamin + GMP + H(+)</text>
        <dbReference type="Rhea" id="RHEA:16049"/>
        <dbReference type="ChEBI" id="CHEBI:10329"/>
        <dbReference type="ChEBI" id="CHEBI:15378"/>
        <dbReference type="ChEBI" id="CHEBI:18408"/>
        <dbReference type="ChEBI" id="CHEBI:58115"/>
        <dbReference type="ChEBI" id="CHEBI:60487"/>
        <dbReference type="EC" id="2.7.8.26"/>
    </reaction>
</comment>
<feature type="transmembrane region" description="Helical" evidence="19">
    <location>
        <begin position="142"/>
        <end position="168"/>
    </location>
</feature>
<dbReference type="PANTHER" id="PTHR34148">
    <property type="entry name" value="ADENOSYLCOBINAMIDE-GDP RIBAZOLETRANSFERASE"/>
    <property type="match status" value="1"/>
</dbReference>
<comment type="function">
    <text evidence="14 19">Joins adenosylcobinamide-GDP and alpha-ribazole to generate adenosylcobalamin (Ado-cobalamin). Also synthesizes adenosylcobalamin 5'-phosphate from adenosylcobinamide-GDP and alpha-ribazole 5'-phosphate.</text>
</comment>
<keyword evidence="7 19" id="KW-1003">Cell membrane</keyword>
<evidence type="ECO:0000256" key="4">
    <source>
        <dbReference type="ARBA" id="ARBA00010561"/>
    </source>
</evidence>
<evidence type="ECO:0000256" key="17">
    <source>
        <dbReference type="ARBA" id="ARBA00048623"/>
    </source>
</evidence>
<dbReference type="GO" id="GO:0009236">
    <property type="term" value="P:cobalamin biosynthetic process"/>
    <property type="evidence" value="ECO:0007669"/>
    <property type="project" value="UniProtKB-UniRule"/>
</dbReference>
<evidence type="ECO:0000256" key="16">
    <source>
        <dbReference type="ARBA" id="ARBA00032853"/>
    </source>
</evidence>
<evidence type="ECO:0000256" key="9">
    <source>
        <dbReference type="ARBA" id="ARBA00022679"/>
    </source>
</evidence>
<feature type="transmembrane region" description="Helical" evidence="19">
    <location>
        <begin position="188"/>
        <end position="205"/>
    </location>
</feature>
<evidence type="ECO:0000256" key="19">
    <source>
        <dbReference type="HAMAP-Rule" id="MF_00719"/>
    </source>
</evidence>
<dbReference type="Pfam" id="PF02654">
    <property type="entry name" value="CobS"/>
    <property type="match status" value="1"/>
</dbReference>
<accession>A0A1H6WNI0</accession>
<evidence type="ECO:0000256" key="13">
    <source>
        <dbReference type="ARBA" id="ARBA00023136"/>
    </source>
</evidence>
<evidence type="ECO:0000256" key="7">
    <source>
        <dbReference type="ARBA" id="ARBA00022475"/>
    </source>
</evidence>
<keyword evidence="12 19" id="KW-1133">Transmembrane helix</keyword>